<dbReference type="InterPro" id="IPR012666">
    <property type="entry name" value="CbtA_put"/>
</dbReference>
<keyword evidence="3" id="KW-1185">Reference proteome</keyword>
<sequence length="288" mass="29741">MEKRLILRGLLCGALAGLLAFAFARIFAEPQIDKAIAFEEGRGEAQLALDAAAGLAVPPEEGAVFTRAVQADVGLGIGIVALAIALGGLYAVAFSLAYGRVGATRARALALYLALGGFLTVYFVPFLKYPASPPAVGDDETIEQRGILYLSMVLASVALGILAVWFGRWLRTRHSTWTATLLAGAAFLVAVAVLIAVLPSFGSLSVGSPETETPGPLLDPGGNIVYEAFPADVLYFFRLYSVGAQVILWGALGLAFGPLAARLLEPAAGRARAGVPAAQADPVAGSAS</sequence>
<evidence type="ECO:0000313" key="3">
    <source>
        <dbReference type="Proteomes" id="UP000604475"/>
    </source>
</evidence>
<keyword evidence="1" id="KW-0812">Transmembrane</keyword>
<keyword evidence="1" id="KW-1133">Transmembrane helix</keyword>
<feature type="transmembrane region" description="Helical" evidence="1">
    <location>
        <begin position="147"/>
        <end position="167"/>
    </location>
</feature>
<dbReference type="RefSeq" id="WP_203007549.1">
    <property type="nucleotide sequence ID" value="NZ_JADWYU010000176.1"/>
</dbReference>
<organism evidence="2 3">
    <name type="scientific">Frankia nepalensis</name>
    <dbReference type="NCBI Taxonomy" id="1836974"/>
    <lineage>
        <taxon>Bacteria</taxon>
        <taxon>Bacillati</taxon>
        <taxon>Actinomycetota</taxon>
        <taxon>Actinomycetes</taxon>
        <taxon>Frankiales</taxon>
        <taxon>Frankiaceae</taxon>
        <taxon>Frankia</taxon>
    </lineage>
</organism>
<keyword evidence="1" id="KW-0472">Membrane</keyword>
<reference evidence="2" key="1">
    <citation type="submission" date="2020-12" db="EMBL/GenBank/DDBJ databases">
        <title>Genomic characterization of non-nitrogen-fixing Frankia strains.</title>
        <authorList>
            <person name="Carlos-Shanley C."/>
            <person name="Guerra T."/>
            <person name="Hahn D."/>
        </authorList>
    </citation>
    <scope>NUCLEOTIDE SEQUENCE</scope>
    <source>
        <strain evidence="2">CN6</strain>
    </source>
</reference>
<gene>
    <name evidence="2" type="ORF">I7412_14590</name>
</gene>
<feature type="transmembrane region" description="Helical" evidence="1">
    <location>
        <begin position="246"/>
        <end position="264"/>
    </location>
</feature>
<feature type="transmembrane region" description="Helical" evidence="1">
    <location>
        <begin position="179"/>
        <end position="201"/>
    </location>
</feature>
<name>A0A937RDQ0_9ACTN</name>
<comment type="caution">
    <text evidence="2">The sequence shown here is derived from an EMBL/GenBank/DDBJ whole genome shotgun (WGS) entry which is preliminary data.</text>
</comment>
<evidence type="ECO:0000313" key="2">
    <source>
        <dbReference type="EMBL" id="MBL7628357.1"/>
    </source>
</evidence>
<protein>
    <submittedName>
        <fullName evidence="2">CbtA family protein</fullName>
    </submittedName>
</protein>
<dbReference type="Proteomes" id="UP000604475">
    <property type="component" value="Unassembled WGS sequence"/>
</dbReference>
<feature type="transmembrane region" description="Helical" evidence="1">
    <location>
        <begin position="75"/>
        <end position="97"/>
    </location>
</feature>
<dbReference type="AlphaFoldDB" id="A0A937RDQ0"/>
<accession>A0A937RDQ0</accession>
<proteinExistence type="predicted"/>
<evidence type="ECO:0000256" key="1">
    <source>
        <dbReference type="SAM" id="Phobius"/>
    </source>
</evidence>
<feature type="transmembrane region" description="Helical" evidence="1">
    <location>
        <begin position="109"/>
        <end position="127"/>
    </location>
</feature>
<dbReference type="EMBL" id="JAEACQ010000184">
    <property type="protein sequence ID" value="MBL7628357.1"/>
    <property type="molecule type" value="Genomic_DNA"/>
</dbReference>
<dbReference type="Pfam" id="PF09490">
    <property type="entry name" value="CbtA"/>
    <property type="match status" value="1"/>
</dbReference>